<feature type="region of interest" description="Disordered" evidence="15">
    <location>
        <begin position="1204"/>
        <end position="1231"/>
    </location>
</feature>
<dbReference type="InterPro" id="IPR006612">
    <property type="entry name" value="THAP_Znf"/>
</dbReference>
<keyword evidence="11 13" id="KW-0238">DNA-binding</keyword>
<feature type="domain" description="ABC transporter" evidence="17">
    <location>
        <begin position="963"/>
        <end position="1192"/>
    </location>
</feature>
<gene>
    <name evidence="20" type="primary">AUGUSTUS-3.0.2_31307</name>
    <name evidence="20" type="ORF">TcasGA2_TC031307</name>
</gene>
<keyword evidence="14" id="KW-0175">Coiled coil</keyword>
<feature type="transmembrane region" description="Helical" evidence="16">
    <location>
        <begin position="217"/>
        <end position="237"/>
    </location>
</feature>
<evidence type="ECO:0000256" key="3">
    <source>
        <dbReference type="ARBA" id="ARBA00022692"/>
    </source>
</evidence>
<dbReference type="FunFam" id="3.40.50.300:FF:000973">
    <property type="entry name" value="Multidrug resistance-associated protein 4"/>
    <property type="match status" value="1"/>
</dbReference>
<evidence type="ECO:0000256" key="6">
    <source>
        <dbReference type="ARBA" id="ARBA00022741"/>
    </source>
</evidence>
<evidence type="ECO:0000256" key="14">
    <source>
        <dbReference type="SAM" id="Coils"/>
    </source>
</evidence>
<feature type="domain" description="THAP-type" evidence="19">
    <location>
        <begin position="1368"/>
        <end position="1451"/>
    </location>
</feature>
<reference evidence="20 21" key="1">
    <citation type="journal article" date="2008" name="Nature">
        <title>The genome of the model beetle and pest Tribolium castaneum.</title>
        <authorList>
            <consortium name="Tribolium Genome Sequencing Consortium"/>
            <person name="Richards S."/>
            <person name="Gibbs R.A."/>
            <person name="Weinstock G.M."/>
            <person name="Brown S.J."/>
            <person name="Denell R."/>
            <person name="Beeman R.W."/>
            <person name="Gibbs R."/>
            <person name="Beeman R.W."/>
            <person name="Brown S.J."/>
            <person name="Bucher G."/>
            <person name="Friedrich M."/>
            <person name="Grimmelikhuijzen C.J."/>
            <person name="Klingler M."/>
            <person name="Lorenzen M."/>
            <person name="Richards S."/>
            <person name="Roth S."/>
            <person name="Schroder R."/>
            <person name="Tautz D."/>
            <person name="Zdobnov E.M."/>
            <person name="Muzny D."/>
            <person name="Gibbs R.A."/>
            <person name="Weinstock G.M."/>
            <person name="Attaway T."/>
            <person name="Bell S."/>
            <person name="Buhay C.J."/>
            <person name="Chandrabose M.N."/>
            <person name="Chavez D."/>
            <person name="Clerk-Blankenburg K.P."/>
            <person name="Cree A."/>
            <person name="Dao M."/>
            <person name="Davis C."/>
            <person name="Chacko J."/>
            <person name="Dinh H."/>
            <person name="Dugan-Rocha S."/>
            <person name="Fowler G."/>
            <person name="Garner T.T."/>
            <person name="Garnes J."/>
            <person name="Gnirke A."/>
            <person name="Hawes A."/>
            <person name="Hernandez J."/>
            <person name="Hines S."/>
            <person name="Holder M."/>
            <person name="Hume J."/>
            <person name="Jhangiani S.N."/>
            <person name="Joshi V."/>
            <person name="Khan Z.M."/>
            <person name="Jackson L."/>
            <person name="Kovar C."/>
            <person name="Kowis A."/>
            <person name="Lee S."/>
            <person name="Lewis L.R."/>
            <person name="Margolis J."/>
            <person name="Morgan M."/>
            <person name="Nazareth L.V."/>
            <person name="Nguyen N."/>
            <person name="Okwuonu G."/>
            <person name="Parker D."/>
            <person name="Richards S."/>
            <person name="Ruiz S.J."/>
            <person name="Santibanez J."/>
            <person name="Savard J."/>
            <person name="Scherer S.E."/>
            <person name="Schneider B."/>
            <person name="Sodergren E."/>
            <person name="Tautz D."/>
            <person name="Vattahil S."/>
            <person name="Villasana D."/>
            <person name="White C.S."/>
            <person name="Wright R."/>
            <person name="Park Y."/>
            <person name="Beeman R.W."/>
            <person name="Lord J."/>
            <person name="Oppert B."/>
            <person name="Lorenzen M."/>
            <person name="Brown S."/>
            <person name="Wang L."/>
            <person name="Savard J."/>
            <person name="Tautz D."/>
            <person name="Richards S."/>
            <person name="Weinstock G."/>
            <person name="Gibbs R.A."/>
            <person name="Liu Y."/>
            <person name="Worley K."/>
            <person name="Weinstock G."/>
            <person name="Elsik C.G."/>
            <person name="Reese J.T."/>
            <person name="Elhaik E."/>
            <person name="Landan G."/>
            <person name="Graur D."/>
            <person name="Arensburger P."/>
            <person name="Atkinson P."/>
            <person name="Beeman R.W."/>
            <person name="Beidler J."/>
            <person name="Brown S.J."/>
            <person name="Demuth J.P."/>
            <person name="Drury D.W."/>
            <person name="Du Y.Z."/>
            <person name="Fujiwara H."/>
            <person name="Lorenzen M."/>
            <person name="Maselli V."/>
            <person name="Osanai M."/>
            <person name="Park Y."/>
            <person name="Robertson H.M."/>
            <person name="Tu Z."/>
            <person name="Wang J.J."/>
            <person name="Wang S."/>
            <person name="Richards S."/>
            <person name="Song H."/>
            <person name="Zhang L."/>
            <person name="Sodergren E."/>
            <person name="Werner D."/>
            <person name="Stanke M."/>
            <person name="Morgenstern B."/>
            <person name="Solovyev V."/>
            <person name="Kosarev P."/>
            <person name="Brown G."/>
            <person name="Chen H.C."/>
            <person name="Ermolaeva O."/>
            <person name="Hlavina W."/>
            <person name="Kapustin Y."/>
            <person name="Kiryutin B."/>
            <person name="Kitts P."/>
            <person name="Maglott D."/>
            <person name="Pruitt K."/>
            <person name="Sapojnikov V."/>
            <person name="Souvorov A."/>
            <person name="Mackey A.J."/>
            <person name="Waterhouse R.M."/>
            <person name="Wyder S."/>
            <person name="Zdobnov E.M."/>
            <person name="Zdobnov E.M."/>
            <person name="Wyder S."/>
            <person name="Kriventseva E.V."/>
            <person name="Kadowaki T."/>
            <person name="Bork P."/>
            <person name="Aranda M."/>
            <person name="Bao R."/>
            <person name="Beermann A."/>
            <person name="Berns N."/>
            <person name="Bolognesi R."/>
            <person name="Bonneton F."/>
            <person name="Bopp D."/>
            <person name="Brown S.J."/>
            <person name="Bucher G."/>
            <person name="Butts T."/>
            <person name="Chaumot A."/>
            <person name="Denell R.E."/>
            <person name="Ferrier D.E."/>
            <person name="Friedrich M."/>
            <person name="Gordon C.M."/>
            <person name="Jindra M."/>
            <person name="Klingler M."/>
            <person name="Lan Q."/>
            <person name="Lattorff H.M."/>
            <person name="Laudet V."/>
            <person name="von Levetsow C."/>
            <person name="Liu Z."/>
            <person name="Lutz R."/>
            <person name="Lynch J.A."/>
            <person name="da Fonseca R.N."/>
            <person name="Posnien N."/>
            <person name="Reuter R."/>
            <person name="Roth S."/>
            <person name="Savard J."/>
            <person name="Schinko J.B."/>
            <person name="Schmitt C."/>
            <person name="Schoppmeier M."/>
            <person name="Schroder R."/>
            <person name="Shippy T.D."/>
            <person name="Simonnet F."/>
            <person name="Marques-Souza H."/>
            <person name="Tautz D."/>
            <person name="Tomoyasu Y."/>
            <person name="Trauner J."/>
            <person name="Van der Zee M."/>
            <person name="Vervoort M."/>
            <person name="Wittkopp N."/>
            <person name="Wimmer E.A."/>
            <person name="Yang X."/>
            <person name="Jones A.K."/>
            <person name="Sattelle D.B."/>
            <person name="Ebert P.R."/>
            <person name="Nelson D."/>
            <person name="Scott J.G."/>
            <person name="Beeman R.W."/>
            <person name="Muthukrishnan S."/>
            <person name="Kramer K.J."/>
            <person name="Arakane Y."/>
            <person name="Beeman R.W."/>
            <person name="Zhu Q."/>
            <person name="Hogenkamp D."/>
            <person name="Dixit R."/>
            <person name="Oppert B."/>
            <person name="Jiang H."/>
            <person name="Zou Z."/>
            <person name="Marshall J."/>
            <person name="Elpidina E."/>
            <person name="Vinokurov K."/>
            <person name="Oppert C."/>
            <person name="Zou Z."/>
            <person name="Evans J."/>
            <person name="Lu Z."/>
            <person name="Zhao P."/>
            <person name="Sumathipala N."/>
            <person name="Altincicek B."/>
            <person name="Vilcinskas A."/>
            <person name="Williams M."/>
            <person name="Hultmark D."/>
            <person name="Hetru C."/>
            <person name="Jiang H."/>
            <person name="Grimmelikhuijzen C.J."/>
            <person name="Hauser F."/>
            <person name="Cazzamali G."/>
            <person name="Williamson M."/>
            <person name="Park Y."/>
            <person name="Li B."/>
            <person name="Tanaka Y."/>
            <person name="Predel R."/>
            <person name="Neupert S."/>
            <person name="Schachtner J."/>
            <person name="Verleyen P."/>
            <person name="Raible F."/>
            <person name="Bork P."/>
            <person name="Friedrich M."/>
            <person name="Walden K.K."/>
            <person name="Robertson H.M."/>
            <person name="Angeli S."/>
            <person name="Foret S."/>
            <person name="Bucher G."/>
            <person name="Schuetz S."/>
            <person name="Maleszka R."/>
            <person name="Wimmer E.A."/>
            <person name="Beeman R.W."/>
            <person name="Lorenzen M."/>
            <person name="Tomoyasu Y."/>
            <person name="Miller S.C."/>
            <person name="Grossmann D."/>
            <person name="Bucher G."/>
        </authorList>
    </citation>
    <scope>NUCLEOTIDE SEQUENCE [LARGE SCALE GENOMIC DNA]</scope>
    <source>
        <strain evidence="20 21">Georgia GA2</strain>
    </source>
</reference>
<dbReference type="GO" id="GO:0055085">
    <property type="term" value="P:transmembrane transport"/>
    <property type="evidence" value="ECO:0000318"/>
    <property type="project" value="GO_Central"/>
</dbReference>
<dbReference type="SMART" id="SM00980">
    <property type="entry name" value="THAP"/>
    <property type="match status" value="1"/>
</dbReference>
<dbReference type="GO" id="GO:0005886">
    <property type="term" value="C:plasma membrane"/>
    <property type="evidence" value="ECO:0000318"/>
    <property type="project" value="GO_Central"/>
</dbReference>
<feature type="coiled-coil region" evidence="14">
    <location>
        <begin position="1575"/>
        <end position="1602"/>
    </location>
</feature>
<evidence type="ECO:0000256" key="2">
    <source>
        <dbReference type="ARBA" id="ARBA00022448"/>
    </source>
</evidence>
<dbReference type="InterPro" id="IPR044746">
    <property type="entry name" value="ABCC_6TM_D1"/>
</dbReference>
<dbReference type="InterPro" id="IPR048366">
    <property type="entry name" value="TNP-like_GBD"/>
</dbReference>
<dbReference type="EMBL" id="KQ972202">
    <property type="protein sequence ID" value="KYB24605.1"/>
    <property type="molecule type" value="Genomic_DNA"/>
</dbReference>
<keyword evidence="8" id="KW-0862">Zinc</keyword>
<dbReference type="GO" id="GO:0140359">
    <property type="term" value="F:ABC-type transporter activity"/>
    <property type="evidence" value="ECO:0000318"/>
    <property type="project" value="GO_Central"/>
</dbReference>
<dbReference type="PANTHER" id="PTHR24223">
    <property type="entry name" value="ATP-BINDING CASSETTE SUB-FAMILY C"/>
    <property type="match status" value="1"/>
</dbReference>
<feature type="transmembrane region" description="Helical" evidence="16">
    <location>
        <begin position="117"/>
        <end position="140"/>
    </location>
</feature>
<feature type="region of interest" description="Disordered" evidence="15">
    <location>
        <begin position="1984"/>
        <end position="2027"/>
    </location>
</feature>
<feature type="domain" description="ABC transporter" evidence="17">
    <location>
        <begin position="394"/>
        <end position="614"/>
    </location>
</feature>
<proteinExistence type="predicted"/>
<evidence type="ECO:0000256" key="11">
    <source>
        <dbReference type="ARBA" id="ARBA00023125"/>
    </source>
</evidence>
<feature type="region of interest" description="Disordered" evidence="15">
    <location>
        <begin position="1241"/>
        <end position="1260"/>
    </location>
</feature>
<dbReference type="SUPFAM" id="SSF90123">
    <property type="entry name" value="ABC transporter transmembrane region"/>
    <property type="match status" value="2"/>
</dbReference>
<dbReference type="PROSITE" id="PS50893">
    <property type="entry name" value="ABC_TRANSPORTER_2"/>
    <property type="match status" value="2"/>
</dbReference>
<evidence type="ECO:0000256" key="4">
    <source>
        <dbReference type="ARBA" id="ARBA00022723"/>
    </source>
</evidence>
<feature type="transmembrane region" description="Helical" evidence="16">
    <location>
        <begin position="648"/>
        <end position="668"/>
    </location>
</feature>
<feature type="transmembrane region" description="Helical" evidence="16">
    <location>
        <begin position="688"/>
        <end position="711"/>
    </location>
</feature>
<dbReference type="GO" id="GO:0005524">
    <property type="term" value="F:ATP binding"/>
    <property type="evidence" value="ECO:0007669"/>
    <property type="project" value="UniProtKB-KW"/>
</dbReference>
<dbReference type="PANTHER" id="PTHR24223:SF448">
    <property type="entry name" value="FI20146P1-RELATED"/>
    <property type="match status" value="1"/>
</dbReference>
<dbReference type="Pfam" id="PF05485">
    <property type="entry name" value="THAP"/>
    <property type="match status" value="1"/>
</dbReference>
<evidence type="ECO:0000256" key="16">
    <source>
        <dbReference type="SAM" id="Phobius"/>
    </source>
</evidence>
<feature type="domain" description="ABC transmembrane type-1" evidence="18">
    <location>
        <begin position="85"/>
        <end position="351"/>
    </location>
</feature>
<dbReference type="Pfam" id="PF00005">
    <property type="entry name" value="ABC_tran"/>
    <property type="match status" value="2"/>
</dbReference>
<dbReference type="FunFam" id="1.20.1560.10:FF:000017">
    <property type="entry name" value="Cystic fibrosis transmembrane conductance regulator"/>
    <property type="match status" value="1"/>
</dbReference>
<dbReference type="CDD" id="cd03244">
    <property type="entry name" value="ABCC_MRP_domain2"/>
    <property type="match status" value="1"/>
</dbReference>
<evidence type="ECO:0000256" key="10">
    <source>
        <dbReference type="ARBA" id="ARBA00022989"/>
    </source>
</evidence>
<dbReference type="InterPro" id="IPR044726">
    <property type="entry name" value="ABCC_6TM_D2"/>
</dbReference>
<evidence type="ECO:0000256" key="12">
    <source>
        <dbReference type="ARBA" id="ARBA00023136"/>
    </source>
</evidence>
<dbReference type="GO" id="GO:0008270">
    <property type="term" value="F:zinc ion binding"/>
    <property type="evidence" value="ECO:0007669"/>
    <property type="project" value="UniProtKB-KW"/>
</dbReference>
<feature type="compositionally biased region" description="Polar residues" evidence="15">
    <location>
        <begin position="1251"/>
        <end position="1260"/>
    </location>
</feature>
<dbReference type="CDD" id="cd18580">
    <property type="entry name" value="ABC_6TM_ABCC_D2"/>
    <property type="match status" value="1"/>
</dbReference>
<feature type="transmembrane region" description="Helical" evidence="16">
    <location>
        <begin position="870"/>
        <end position="892"/>
    </location>
</feature>
<keyword evidence="12 16" id="KW-0472">Membrane</keyword>
<keyword evidence="21" id="KW-1185">Reference proteome</keyword>
<name>A0A139W9L5_TRICA</name>
<dbReference type="InParanoid" id="A0A139W9L5"/>
<dbReference type="GO" id="GO:0003677">
    <property type="term" value="F:DNA binding"/>
    <property type="evidence" value="ECO:0007669"/>
    <property type="project" value="UniProtKB-UniRule"/>
</dbReference>
<evidence type="ECO:0000256" key="15">
    <source>
        <dbReference type="SAM" id="MobiDB-lite"/>
    </source>
</evidence>
<keyword evidence="4" id="KW-0479">Metal-binding</keyword>
<dbReference type="InterPro" id="IPR017871">
    <property type="entry name" value="ABC_transporter-like_CS"/>
</dbReference>
<evidence type="ECO:0000259" key="19">
    <source>
        <dbReference type="PROSITE" id="PS50950"/>
    </source>
</evidence>
<evidence type="ECO:0000256" key="7">
    <source>
        <dbReference type="ARBA" id="ARBA00022771"/>
    </source>
</evidence>
<accession>A0A139W9L5</accession>
<dbReference type="PROSITE" id="PS50950">
    <property type="entry name" value="ZF_THAP"/>
    <property type="match status" value="1"/>
</dbReference>
<evidence type="ECO:0000313" key="20">
    <source>
        <dbReference type="EMBL" id="KYB24605.1"/>
    </source>
</evidence>
<dbReference type="SMART" id="SM00382">
    <property type="entry name" value="AAA"/>
    <property type="match status" value="2"/>
</dbReference>
<evidence type="ECO:0000256" key="9">
    <source>
        <dbReference type="ARBA" id="ARBA00022840"/>
    </source>
</evidence>
<keyword evidence="3 16" id="KW-0812">Transmembrane</keyword>
<feature type="region of interest" description="Disordered" evidence="15">
    <location>
        <begin position="1450"/>
        <end position="1477"/>
    </location>
</feature>
<dbReference type="SUPFAM" id="SSF57716">
    <property type="entry name" value="Glucocorticoid receptor-like (DNA-binding domain)"/>
    <property type="match status" value="1"/>
</dbReference>
<keyword evidence="7 13" id="KW-0863">Zinc-finger</keyword>
<feature type="transmembrane region" description="Helical" evidence="16">
    <location>
        <begin position="191"/>
        <end position="211"/>
    </location>
</feature>
<feature type="transmembrane region" description="Helical" evidence="16">
    <location>
        <begin position="76"/>
        <end position="97"/>
    </location>
</feature>
<reference evidence="20 21" key="2">
    <citation type="journal article" date="2010" name="Nucleic Acids Res.">
        <title>BeetleBase in 2010: revisions to provide comprehensive genomic information for Tribolium castaneum.</title>
        <authorList>
            <person name="Kim H.S."/>
            <person name="Murphy T."/>
            <person name="Xia J."/>
            <person name="Caragea D."/>
            <person name="Park Y."/>
            <person name="Beeman R.W."/>
            <person name="Lorenzen M.D."/>
            <person name="Butcher S."/>
            <person name="Manak J.R."/>
            <person name="Brown S.J."/>
        </authorList>
    </citation>
    <scope>NUCLEOTIDE SEQUENCE [LARGE SCALE GENOMIC DNA]</scope>
    <source>
        <strain evidence="20 21">Georgia GA2</strain>
    </source>
</reference>
<dbReference type="Pfam" id="PF21788">
    <property type="entry name" value="TNP-like_GBD"/>
    <property type="match status" value="1"/>
</dbReference>
<dbReference type="FunFam" id="3.40.50.300:FF:000163">
    <property type="entry name" value="Multidrug resistance-associated protein member 4"/>
    <property type="match status" value="1"/>
</dbReference>
<dbReference type="PROSITE" id="PS00211">
    <property type="entry name" value="ABC_TRANSPORTER_1"/>
    <property type="match status" value="2"/>
</dbReference>
<evidence type="ECO:0000259" key="18">
    <source>
        <dbReference type="PROSITE" id="PS50929"/>
    </source>
</evidence>
<feature type="transmembrane region" description="Helical" evidence="16">
    <location>
        <begin position="308"/>
        <end position="327"/>
    </location>
</feature>
<dbReference type="InterPro" id="IPR050173">
    <property type="entry name" value="ABC_transporter_C-like"/>
</dbReference>
<dbReference type="Gene3D" id="1.20.1560.10">
    <property type="entry name" value="ABC transporter type 1, transmembrane domain"/>
    <property type="match status" value="2"/>
</dbReference>
<organism evidence="20 21">
    <name type="scientific">Tribolium castaneum</name>
    <name type="common">Red flour beetle</name>
    <dbReference type="NCBI Taxonomy" id="7070"/>
    <lineage>
        <taxon>Eukaryota</taxon>
        <taxon>Metazoa</taxon>
        <taxon>Ecdysozoa</taxon>
        <taxon>Arthropoda</taxon>
        <taxon>Hexapoda</taxon>
        <taxon>Insecta</taxon>
        <taxon>Pterygota</taxon>
        <taxon>Neoptera</taxon>
        <taxon>Endopterygota</taxon>
        <taxon>Coleoptera</taxon>
        <taxon>Polyphaga</taxon>
        <taxon>Cucujiformia</taxon>
        <taxon>Tenebrionidae</taxon>
        <taxon>Tenebrionidae incertae sedis</taxon>
        <taxon>Tribolium</taxon>
    </lineage>
</organism>
<feature type="transmembrane region" description="Helical" evidence="16">
    <location>
        <begin position="333"/>
        <end position="360"/>
    </location>
</feature>
<dbReference type="GO" id="GO:0016887">
    <property type="term" value="F:ATP hydrolysis activity"/>
    <property type="evidence" value="ECO:0007669"/>
    <property type="project" value="InterPro"/>
</dbReference>
<dbReference type="InterPro" id="IPR036640">
    <property type="entry name" value="ABC1_TM_sf"/>
</dbReference>
<feature type="domain" description="ABC transmembrane type-1" evidence="18">
    <location>
        <begin position="652"/>
        <end position="913"/>
    </location>
</feature>
<dbReference type="InterPro" id="IPR003593">
    <property type="entry name" value="AAA+_ATPase"/>
</dbReference>
<keyword evidence="5" id="KW-0677">Repeat</keyword>
<comment type="subcellular location">
    <subcellularLocation>
        <location evidence="1">Membrane</location>
        <topology evidence="1">Multi-pass membrane protein</topology>
    </subcellularLocation>
</comment>
<keyword evidence="10 16" id="KW-1133">Transmembrane helix</keyword>
<keyword evidence="6" id="KW-0547">Nucleotide-binding</keyword>
<protein>
    <submittedName>
        <fullName evidence="20">Putative multidrug resistance-associated protein lethal(2)03659-like Protein</fullName>
    </submittedName>
</protein>
<dbReference type="CDD" id="cd18579">
    <property type="entry name" value="ABC_6TM_ABCC_D1"/>
    <property type="match status" value="1"/>
</dbReference>
<dbReference type="InterPro" id="IPR048365">
    <property type="entry name" value="TNP-like_RNaseH_N"/>
</dbReference>
<feature type="region of interest" description="Disordered" evidence="15">
    <location>
        <begin position="1503"/>
        <end position="1525"/>
    </location>
</feature>
<evidence type="ECO:0000256" key="13">
    <source>
        <dbReference type="PROSITE-ProRule" id="PRU00309"/>
    </source>
</evidence>
<dbReference type="Gene3D" id="3.40.50.300">
    <property type="entry name" value="P-loop containing nucleotide triphosphate hydrolases"/>
    <property type="match status" value="2"/>
</dbReference>
<dbReference type="Pfam" id="PF21787">
    <property type="entry name" value="TNP-like_RNaseH_N"/>
    <property type="match status" value="1"/>
</dbReference>
<dbReference type="SUPFAM" id="SSF52540">
    <property type="entry name" value="P-loop containing nucleoside triphosphate hydrolases"/>
    <property type="match status" value="2"/>
</dbReference>
<dbReference type="Pfam" id="PF00664">
    <property type="entry name" value="ABC_membrane"/>
    <property type="match status" value="2"/>
</dbReference>
<dbReference type="Proteomes" id="UP000007266">
    <property type="component" value="Unassembled WGS sequence"/>
</dbReference>
<feature type="compositionally biased region" description="Basic and acidic residues" evidence="15">
    <location>
        <begin position="1215"/>
        <end position="1224"/>
    </location>
</feature>
<dbReference type="InterPro" id="IPR027417">
    <property type="entry name" value="P-loop_NTPase"/>
</dbReference>
<evidence type="ECO:0000259" key="17">
    <source>
        <dbReference type="PROSITE" id="PS50893"/>
    </source>
</evidence>
<sequence length="2080" mass="236613">MSPTNPRKKFNFLSHVFFSWQIPLIIKTWKQSGQHESYFNLDEHDSEQLGNRLEFNWKKEGSQKKFSFKRALIKTFGHELLTCNTLFLLADVAFTLAQPMLIKLLLDELAAKQTDKVLFYVLGLLGVPILRFMSFHLFCLTITSLGLKLRIACSTLIYRKILTMRKTALEKISLGNIVNLLSNDTERFDNILLIPHIWLTPIKLIAATLYLGLNFDYSALTGIGLLVILLISQSFVYKNIASRRMNVAKKTDQRIRWMNDFINGIQAIKMYTWEKLFEKFIFEARESELKEISKANYLRCCNNSFRLYLAKVSVYLCIMALVLVTKIPLTSSYIFALIAIYEILRLSTGELLLVGVIQLAEIGISVNRIETFLLNDIAKSETLFSKQRNKLLGVYVQGLIVKRDTKIILEDVNFEALSNQLVALVGAAGAGKSTFLETLLKETEIYKGIVDLNGSVSYAPQEPWIFSSSVKQNIIFCEEFDEDRYRQVIKICGLEHDLALLSHGDNTLVGENGVMLSGGQKARISLARAVYRNADIYLLDDPLSAVDVYVAKQIFEQCIVDFLKGKCVVLVTHQLQFVRSVEKAYFVVNGKIVAAENTRQLDVPRPELKVARTDDDFLKHNVEKLTLESNIAGSSDALKKYLQAGGTFSLTLLLSFLFILTQSLSIFNDYFLAVWVNLTETYQKSSNYFYVYSIILFFLVLVTNVTFLSFVKYCMRASRRLHDTLLRQVIRGSMTIFHSYTSGRIFNLFSKDIGVIDEFVPLSLYLTLTQFLLIIGSIVFIFIVNYWMILPIVALILMLKVCSGPFRTTIKSLRRLEAIRRNPIYNHVVSTMQGITVIKSSNSRKMLEAEFSNYQNDQASTFYLFKATHFAFAFWTDIMSFIHLSCVILFYFTFTEDIYLGNAGMIITHANLLNCVIQYFVKLWGELDANLISVERVSNFQVTQEFDEGVFEVPQNWPLTGKVVFDSVSMRYSSDKNLVLNKVDIKIKGGEKVGIVGRTGAGKSSLILALFRLFHFDGSILIDNVDTKSIPLQVLRSNISVIPQDPVLFQGSLRKNLDPFDEFSDAEVWTALEDVQLKKIVKSLDIAVNERGSNFSVGQKQLLCLARAILKKTKVIAIDEATANVDYETDVFIQNTIRIKFRETTVLTIAHRVNTILDSDKILVMEEGRVVEFGPVEELMKNVQGQFYRIVKYSYSPTYKKAILKPKNQSSKESPPQKERETPRPNDNYYGVVAPIHYQPRRTTETEGRGQPSTNVRTQEATDSTAVDLFCGKALIKYRCVRSRIDNWNALVTELKKEFLPLDYDDLLWDEIKKRHQHKDEPTAIYVAVMESLFNCLSELPTETVKVRYLALHEILNKMEQGPSVCAMTSGHVCSVPGCTNKHAPMFRFPNPKRGLDICLRWRQAVNNPKWPELSDCRLNRIARVCYKHFIDDDFLSGTRRLTRFAVPSLNLPTGRRDSTPSPRPLELGQSSPSEVSLQPKFVTPTKEFPFWLGAVGVTPRKRETPMKGNVPAKHTSEQPNAQLEVSPPCLERRIPSAGPATSKKGNRHPVLSRLGISKKPHTFGEDERRLYKFAQQLNARVKRLEKSKNNLKAAMVLAKDEHVRHLIEDLTPVQQRFFESQLRNYKYKPQGRSFTFEEKADAVAIYKSSPRTYRLLSKMFILPSERTLKATLAQVSIRPGISNHLFSVLSRKIGRNKRDRICTLIFDEIQIQPHLDYLPHEDRVIGFEDDGTKRSGAVADHVAVFMLRGVFKRWKQPVAFAFCKSAMKANSIVSFYKQIVAEATAVGFNIIASVCDMGSNNVKAINDLLDYSKRLQTSEDDVVPDNVMRIPLRDNQYHDVIPLFDPPHLLKAFRNGLLERDCQFSTHGARGQQQRVVAKWDHIKRVVDIDREKNRVFRLLPKISAKHVDKFKIPKMKVSIAAQVMSQRVAAVMNEFASPESGRLPPDAQYTAKLLLKMDQIFDSVNGDNDGLLVTIRDFLSEPPEPVDRDGSGDQWHPPPPVHDDSDDLDSPSSSSSDSSEGPDLVAICKQLKKALEDVKGHTRKRDLPMCKLKLAPQWGRLVLPSLSVFKTKERPPHS</sequence>
<dbReference type="InterPro" id="IPR003439">
    <property type="entry name" value="ABC_transporter-like_ATP-bd"/>
</dbReference>
<dbReference type="InterPro" id="IPR011527">
    <property type="entry name" value="ABC1_TM_dom"/>
</dbReference>
<feature type="compositionally biased region" description="Low complexity" evidence="15">
    <location>
        <begin position="2012"/>
        <end position="2025"/>
    </location>
</feature>
<keyword evidence="9" id="KW-0067">ATP-binding</keyword>
<keyword evidence="2" id="KW-0813">Transport</keyword>
<evidence type="ECO:0000313" key="21">
    <source>
        <dbReference type="Proteomes" id="UP000007266"/>
    </source>
</evidence>
<dbReference type="PROSITE" id="PS50929">
    <property type="entry name" value="ABC_TM1F"/>
    <property type="match status" value="2"/>
</dbReference>
<dbReference type="CDD" id="cd03250">
    <property type="entry name" value="ABCC_MRP_domain1"/>
    <property type="match status" value="1"/>
</dbReference>
<evidence type="ECO:0000256" key="8">
    <source>
        <dbReference type="ARBA" id="ARBA00022833"/>
    </source>
</evidence>
<evidence type="ECO:0000256" key="1">
    <source>
        <dbReference type="ARBA" id="ARBA00004141"/>
    </source>
</evidence>
<evidence type="ECO:0000256" key="5">
    <source>
        <dbReference type="ARBA" id="ARBA00022737"/>
    </source>
</evidence>